<evidence type="ECO:0000313" key="4">
    <source>
        <dbReference type="EMBL" id="NOU69037.1"/>
    </source>
</evidence>
<evidence type="ECO:0000256" key="2">
    <source>
        <dbReference type="ARBA" id="ARBA00023136"/>
    </source>
</evidence>
<organism evidence="4 5">
    <name type="scientific">Paenibacillus plantarum</name>
    <dbReference type="NCBI Taxonomy" id="2654975"/>
    <lineage>
        <taxon>Bacteria</taxon>
        <taxon>Bacillati</taxon>
        <taxon>Bacillota</taxon>
        <taxon>Bacilli</taxon>
        <taxon>Bacillales</taxon>
        <taxon>Paenibacillaceae</taxon>
        <taxon>Paenibacillus</taxon>
    </lineage>
</organism>
<dbReference type="Proteomes" id="UP000653578">
    <property type="component" value="Unassembled WGS sequence"/>
</dbReference>
<dbReference type="RefSeq" id="WP_171636962.1">
    <property type="nucleotide sequence ID" value="NZ_WHNY01000083.1"/>
</dbReference>
<proteinExistence type="inferred from homology"/>
<protein>
    <submittedName>
        <fullName evidence="4">Spore germination protein</fullName>
    </submittedName>
</protein>
<feature type="transmembrane region" description="Helical" evidence="3">
    <location>
        <begin position="425"/>
        <end position="446"/>
    </location>
</feature>
<gene>
    <name evidence="4" type="ORF">GC096_34010</name>
</gene>
<dbReference type="PANTHER" id="PTHR22550">
    <property type="entry name" value="SPORE GERMINATION PROTEIN"/>
    <property type="match status" value="1"/>
</dbReference>
<keyword evidence="3" id="KW-0812">Transmembrane</keyword>
<sequence>MAIWDRLLFSFSRQVDREPTRFEIPVLTEPANTNESVSLAHILEQFEDCIDVFHRNIPSVQVDIIYIPHMIDHTQLSREVMDPLSNVQTDDLSHLLEQSQFEESDDPKKIVIGILSGQVAIFHDEKVYLFFVYGPEARSVQQSETETVITGPHDAFTETAGTNLSLVRRRVKSSHLKVIKLEVGEVTKTVVFVLYIKGIANMDLVNEFVGRIRGIEIDAVYDGNMFSQYIDDFPNSLFPQFLMTERPDTAVSKLVGGRILAIVDGSPSVVSAPTAFFDFFSSADDYYQRWSIGTATRMLRFIAFVITITFTAVYVSVTTYHYEMIPEALILTLRESRSKVPFPPVIEAMLMEVTIELLREAGARLPTKIGQTIGIVGGIVIGQAAVQAGLTSNILIIAVASSAISSFVIPSYVMSASIRLIRFGLILLAGIWGNFGLMVGICYIVIHLCGLTSLGTSYLSPFAPTKWGDWKDVFIRGPFSMLSVRPSQVKTTNSKKNKMRK</sequence>
<evidence type="ECO:0000313" key="5">
    <source>
        <dbReference type="Proteomes" id="UP000653578"/>
    </source>
</evidence>
<dbReference type="PIRSF" id="PIRSF005690">
    <property type="entry name" value="GerBA"/>
    <property type="match status" value="1"/>
</dbReference>
<keyword evidence="2 3" id="KW-0472">Membrane</keyword>
<name>A0ABX1XKH8_9BACL</name>
<keyword evidence="3" id="KW-1133">Transmembrane helix</keyword>
<comment type="caution">
    <text evidence="4">The sequence shown here is derived from an EMBL/GenBank/DDBJ whole genome shotgun (WGS) entry which is preliminary data.</text>
</comment>
<dbReference type="InterPro" id="IPR004995">
    <property type="entry name" value="Spore_Ger"/>
</dbReference>
<evidence type="ECO:0000256" key="3">
    <source>
        <dbReference type="SAM" id="Phobius"/>
    </source>
</evidence>
<dbReference type="InterPro" id="IPR050768">
    <property type="entry name" value="UPF0353/GerABKA_families"/>
</dbReference>
<feature type="transmembrane region" description="Helical" evidence="3">
    <location>
        <begin position="394"/>
        <end position="413"/>
    </location>
</feature>
<evidence type="ECO:0000256" key="1">
    <source>
        <dbReference type="ARBA" id="ARBA00005278"/>
    </source>
</evidence>
<keyword evidence="5" id="KW-1185">Reference proteome</keyword>
<feature type="transmembrane region" description="Helical" evidence="3">
    <location>
        <begin position="298"/>
        <end position="320"/>
    </location>
</feature>
<reference evidence="4 5" key="1">
    <citation type="submission" date="2019-10" db="EMBL/GenBank/DDBJ databases">
        <title>Description of Paenibacillus humi sp. nov.</title>
        <authorList>
            <person name="Carlier A."/>
            <person name="Qi S."/>
        </authorList>
    </citation>
    <scope>NUCLEOTIDE SEQUENCE [LARGE SCALE GENOMIC DNA]</scope>
    <source>
        <strain evidence="4 5">LMG 31461</strain>
    </source>
</reference>
<dbReference type="EMBL" id="WHNY01000083">
    <property type="protein sequence ID" value="NOU69037.1"/>
    <property type="molecule type" value="Genomic_DNA"/>
</dbReference>
<accession>A0ABX1XKH8</accession>
<dbReference type="PANTHER" id="PTHR22550:SF5">
    <property type="entry name" value="LEUCINE ZIPPER PROTEIN 4"/>
    <property type="match status" value="1"/>
</dbReference>
<dbReference type="Pfam" id="PF03323">
    <property type="entry name" value="GerA"/>
    <property type="match status" value="1"/>
</dbReference>
<comment type="similarity">
    <text evidence="1">Belongs to the GerABKA family.</text>
</comment>